<sequence>MDLYLETGYTSLHKYGEELCGDKVEYIEKDDCFTLVLADGLGSGVKANILATLTSKILCSMMSNNISIEECVETIIQSLPVCKVRGIAYSTFSVIHINNEGEGYLIEFDNPQAIYYHDGQCMDLQRTALEISGKKVHRSALQLHENDLVVLMSDGALHAGVGKIMNFGWQRDDIMKHLNRIVKPDLSARCIACSLAAACNDLYFDKPGDDTTIAAVKIRRKNPVSIMVGPPVNKEQDAVCVSRFMSREGKKIVCGGTTSQIVARHLNKSLKACFEFPDKEVPPTGHIDGIDLVTEGVLTLRKLLALSEKYLSTVDLSPKKQNKPDGASLLANMLFEEATHVHFFVGQSVNPAHQDLPIDSTMKLKLVESLARNLRKMGKGVEVEYY</sequence>
<dbReference type="Pfam" id="PF07228">
    <property type="entry name" value="SpoIIE"/>
    <property type="match status" value="1"/>
</dbReference>
<reference evidence="2" key="1">
    <citation type="submission" date="2019-08" db="EMBL/GenBank/DDBJ databases">
        <authorList>
            <person name="Kucharzyk K."/>
            <person name="Murdoch R.W."/>
            <person name="Higgins S."/>
            <person name="Loffler F."/>
        </authorList>
    </citation>
    <scope>NUCLEOTIDE SEQUENCE</scope>
</reference>
<name>A0A644Y738_9ZZZZ</name>
<dbReference type="EMBL" id="VSSQ01004103">
    <property type="protein sequence ID" value="MPM23751.1"/>
    <property type="molecule type" value="Genomic_DNA"/>
</dbReference>
<gene>
    <name evidence="2" type="ORF">SDC9_70225</name>
</gene>
<proteinExistence type="predicted"/>
<dbReference type="InterPro" id="IPR001932">
    <property type="entry name" value="PPM-type_phosphatase-like_dom"/>
</dbReference>
<feature type="domain" description="PPM-type phosphatase" evidence="1">
    <location>
        <begin position="30"/>
        <end position="218"/>
    </location>
</feature>
<comment type="caution">
    <text evidence="2">The sequence shown here is derived from an EMBL/GenBank/DDBJ whole genome shotgun (WGS) entry which is preliminary data.</text>
</comment>
<dbReference type="AlphaFoldDB" id="A0A644Y738"/>
<dbReference type="SUPFAM" id="SSF81606">
    <property type="entry name" value="PP2C-like"/>
    <property type="match status" value="1"/>
</dbReference>
<evidence type="ECO:0000259" key="1">
    <source>
        <dbReference type="Pfam" id="PF07228"/>
    </source>
</evidence>
<evidence type="ECO:0000313" key="2">
    <source>
        <dbReference type="EMBL" id="MPM23751.1"/>
    </source>
</evidence>
<protein>
    <recommendedName>
        <fullName evidence="1">PPM-type phosphatase domain-containing protein</fullName>
    </recommendedName>
</protein>
<accession>A0A644Y738</accession>
<dbReference type="InterPro" id="IPR036457">
    <property type="entry name" value="PPM-type-like_dom_sf"/>
</dbReference>
<organism evidence="2">
    <name type="scientific">bioreactor metagenome</name>
    <dbReference type="NCBI Taxonomy" id="1076179"/>
    <lineage>
        <taxon>unclassified sequences</taxon>
        <taxon>metagenomes</taxon>
        <taxon>ecological metagenomes</taxon>
    </lineage>
</organism>
<dbReference type="Gene3D" id="3.60.40.10">
    <property type="entry name" value="PPM-type phosphatase domain"/>
    <property type="match status" value="1"/>
</dbReference>